<feature type="compositionally biased region" description="Polar residues" evidence="2">
    <location>
        <begin position="264"/>
        <end position="273"/>
    </location>
</feature>
<keyword evidence="4" id="KW-1185">Reference proteome</keyword>
<reference evidence="4" key="1">
    <citation type="journal article" date="2019" name="Int. J. Syst. Evol. Microbiol.">
        <title>The Global Catalogue of Microorganisms (GCM) 10K type strain sequencing project: providing services to taxonomists for standard genome sequencing and annotation.</title>
        <authorList>
            <consortium name="The Broad Institute Genomics Platform"/>
            <consortium name="The Broad Institute Genome Sequencing Center for Infectious Disease"/>
            <person name="Wu L."/>
            <person name="Ma J."/>
        </authorList>
    </citation>
    <scope>NUCLEOTIDE SEQUENCE [LARGE SCALE GENOMIC DNA]</scope>
    <source>
        <strain evidence="4">CCUG 50873</strain>
    </source>
</reference>
<dbReference type="InterPro" id="IPR052186">
    <property type="entry name" value="Hydantoin_racemase-like"/>
</dbReference>
<name>A0ABW3GAG8_9NOCA</name>
<organism evidence="3 4">
    <name type="scientific">Williamsia deligens</name>
    <dbReference type="NCBI Taxonomy" id="321325"/>
    <lineage>
        <taxon>Bacteria</taxon>
        <taxon>Bacillati</taxon>
        <taxon>Actinomycetota</taxon>
        <taxon>Actinomycetes</taxon>
        <taxon>Mycobacteriales</taxon>
        <taxon>Nocardiaceae</taxon>
        <taxon>Williamsia</taxon>
    </lineage>
</organism>
<dbReference type="PANTHER" id="PTHR28047">
    <property type="entry name" value="PROTEIN DCG1"/>
    <property type="match status" value="1"/>
</dbReference>
<protein>
    <submittedName>
        <fullName evidence="3">Aspartate/glutamate racemase family protein</fullName>
    </submittedName>
</protein>
<comment type="caution">
    <text evidence="3">The sequence shown here is derived from an EMBL/GenBank/DDBJ whole genome shotgun (WGS) entry which is preliminary data.</text>
</comment>
<feature type="region of interest" description="Disordered" evidence="2">
    <location>
        <begin position="244"/>
        <end position="273"/>
    </location>
</feature>
<sequence>MRIAVVNPNTTVAMTEVAAAAARSVAAPGTEIVGVTSTMGPASIESHYDEALAVPGLLAAIAEGERTGIDGYVVSCFGDPGLDAARELASGPVVGIAEAAMRTAAYLGRGFSVVTTLGRTSGRAADLAEHYGLHRFCRGIHACEIPVLDLETDPAAYQLIADSCRIAVAQDDSDAIVLGCAGMAAMCADLTADLGVPVVDGVCAATLTVQSLVTMGLSTGKLAEFARPLPKSYSGVLSDFTVTDDGSRDRFPADPGVRLPWSGEQPTGEASSL</sequence>
<evidence type="ECO:0000313" key="4">
    <source>
        <dbReference type="Proteomes" id="UP001597068"/>
    </source>
</evidence>
<evidence type="ECO:0000256" key="1">
    <source>
        <dbReference type="ARBA" id="ARBA00038414"/>
    </source>
</evidence>
<gene>
    <name evidence="3" type="ORF">ACFQ04_08310</name>
</gene>
<dbReference type="Proteomes" id="UP001597068">
    <property type="component" value="Unassembled WGS sequence"/>
</dbReference>
<dbReference type="InterPro" id="IPR053714">
    <property type="entry name" value="Iso_Racemase_Enz_sf"/>
</dbReference>
<accession>A0ABW3GAG8</accession>
<dbReference type="EMBL" id="JBHTIL010000001">
    <property type="protein sequence ID" value="MFD0925739.1"/>
    <property type="molecule type" value="Genomic_DNA"/>
</dbReference>
<dbReference type="Pfam" id="PF01177">
    <property type="entry name" value="Asp_Glu_race"/>
    <property type="match status" value="1"/>
</dbReference>
<dbReference type="InterPro" id="IPR015942">
    <property type="entry name" value="Asp/Glu/hydantoin_racemase"/>
</dbReference>
<dbReference type="PANTHER" id="PTHR28047:SF5">
    <property type="entry name" value="PROTEIN DCG1"/>
    <property type="match status" value="1"/>
</dbReference>
<evidence type="ECO:0000313" key="3">
    <source>
        <dbReference type="EMBL" id="MFD0925739.1"/>
    </source>
</evidence>
<proteinExistence type="inferred from homology"/>
<dbReference type="RefSeq" id="WP_301283167.1">
    <property type="nucleotide sequence ID" value="NZ_BAAAMO010000002.1"/>
</dbReference>
<dbReference type="Gene3D" id="3.40.50.12500">
    <property type="match status" value="1"/>
</dbReference>
<evidence type="ECO:0000256" key="2">
    <source>
        <dbReference type="SAM" id="MobiDB-lite"/>
    </source>
</evidence>
<comment type="similarity">
    <text evidence="1">Belongs to the HyuE racemase family.</text>
</comment>